<keyword evidence="1" id="KW-0812">Transmembrane</keyword>
<organism evidence="2 3">
    <name type="scientific">Noviherbaspirillum album</name>
    <dbReference type="NCBI Taxonomy" id="3080276"/>
    <lineage>
        <taxon>Bacteria</taxon>
        <taxon>Pseudomonadati</taxon>
        <taxon>Pseudomonadota</taxon>
        <taxon>Betaproteobacteria</taxon>
        <taxon>Burkholderiales</taxon>
        <taxon>Oxalobacteraceae</taxon>
        <taxon>Noviherbaspirillum</taxon>
    </lineage>
</organism>
<feature type="transmembrane region" description="Helical" evidence="1">
    <location>
        <begin position="47"/>
        <end position="65"/>
    </location>
</feature>
<evidence type="ECO:0000313" key="2">
    <source>
        <dbReference type="EMBL" id="MEC4722461.1"/>
    </source>
</evidence>
<evidence type="ECO:0000313" key="3">
    <source>
        <dbReference type="Proteomes" id="UP001352263"/>
    </source>
</evidence>
<accession>A0ABU6JFL1</accession>
<name>A0ABU6JFL1_9BURK</name>
<evidence type="ECO:0000256" key="1">
    <source>
        <dbReference type="SAM" id="Phobius"/>
    </source>
</evidence>
<protein>
    <submittedName>
        <fullName evidence="2">Uncharacterized protein</fullName>
    </submittedName>
</protein>
<keyword evidence="3" id="KW-1185">Reference proteome</keyword>
<dbReference type="RefSeq" id="WP_326509136.1">
    <property type="nucleotide sequence ID" value="NZ_JAWIIV010000030.1"/>
</dbReference>
<keyword evidence="1" id="KW-0472">Membrane</keyword>
<feature type="transmembrane region" description="Helical" evidence="1">
    <location>
        <begin position="15"/>
        <end position="35"/>
    </location>
</feature>
<reference evidence="2 3" key="1">
    <citation type="submission" date="2023-10" db="EMBL/GenBank/DDBJ databases">
        <title>Noviherbaspirillum sp. CPCC 100848 genome assembly.</title>
        <authorList>
            <person name="Li X.Y."/>
            <person name="Fang X.M."/>
        </authorList>
    </citation>
    <scope>NUCLEOTIDE SEQUENCE [LARGE SCALE GENOMIC DNA]</scope>
    <source>
        <strain evidence="2 3">CPCC 100848</strain>
    </source>
</reference>
<keyword evidence="1" id="KW-1133">Transmembrane helix</keyword>
<sequence>MENHSLNELLARKEVRFLLAALCGFFAGQGGYLLLNGTHAMDIVRGGGEVLLWGSLAALNLARIHGGGIPGIRLAIYVGAGLIVASWLR</sequence>
<feature type="transmembrane region" description="Helical" evidence="1">
    <location>
        <begin position="71"/>
        <end position="88"/>
    </location>
</feature>
<dbReference type="Proteomes" id="UP001352263">
    <property type="component" value="Unassembled WGS sequence"/>
</dbReference>
<comment type="caution">
    <text evidence="2">The sequence shown here is derived from an EMBL/GenBank/DDBJ whole genome shotgun (WGS) entry which is preliminary data.</text>
</comment>
<gene>
    <name evidence="2" type="ORF">RY831_25175</name>
</gene>
<proteinExistence type="predicted"/>
<dbReference type="EMBL" id="JAWIIV010000030">
    <property type="protein sequence ID" value="MEC4722461.1"/>
    <property type="molecule type" value="Genomic_DNA"/>
</dbReference>